<feature type="binding site" evidence="13">
    <location>
        <position position="555"/>
    </location>
    <ligand>
        <name>Mg(2+)</name>
        <dbReference type="ChEBI" id="CHEBI:18420"/>
        <label>2</label>
    </ligand>
</feature>
<evidence type="ECO:0000256" key="4">
    <source>
        <dbReference type="ARBA" id="ARBA00022723"/>
    </source>
</evidence>
<dbReference type="InterPro" id="IPR036397">
    <property type="entry name" value="RNaseH_sf"/>
</dbReference>
<keyword evidence="4 13" id="KW-0479">Metal-binding</keyword>
<feature type="coiled-coil region" evidence="14">
    <location>
        <begin position="556"/>
        <end position="590"/>
    </location>
</feature>
<dbReference type="InterPro" id="IPR041383">
    <property type="entry name" value="RuvC_III"/>
</dbReference>
<dbReference type="Pfam" id="PF18541">
    <property type="entry name" value="RuvC_III"/>
    <property type="match status" value="1"/>
</dbReference>
<dbReference type="GO" id="GO:0004519">
    <property type="term" value="F:endonuclease activity"/>
    <property type="evidence" value="ECO:0007669"/>
    <property type="project" value="UniProtKB-KW"/>
</dbReference>
<keyword evidence="10 13" id="KW-0238">DNA-binding</keyword>
<feature type="binding site" evidence="13">
    <location>
        <position position="771"/>
    </location>
    <ligand>
        <name>Mg(2+)</name>
        <dbReference type="ChEBI" id="CHEBI:18420"/>
        <label>2</label>
    </ligand>
</feature>
<evidence type="ECO:0000256" key="8">
    <source>
        <dbReference type="ARBA" id="ARBA00022884"/>
    </source>
</evidence>
<dbReference type="EC" id="3.1.-.-" evidence="13"/>
<dbReference type="PROSITE" id="PS51749">
    <property type="entry name" value="HNH_CAS9"/>
    <property type="match status" value="1"/>
</dbReference>
<dbReference type="InterPro" id="IPR033114">
    <property type="entry name" value="HNH_CAS9"/>
</dbReference>
<keyword evidence="3 13" id="KW-0540">Nuclease</keyword>
<comment type="caution">
    <text evidence="16">The sequence shown here is derived from an EMBL/GenBank/DDBJ whole genome shotgun (WGS) entry which is preliminary data.</text>
</comment>
<evidence type="ECO:0000256" key="9">
    <source>
        <dbReference type="ARBA" id="ARBA00023118"/>
    </source>
</evidence>
<comment type="domain">
    <text evidence="13">Has 2 endonuclease domains. The discontinuous RuvC-like domain cleaves the target DNA noncomplementary to crRNA while the HNH nuclease domain cleaves the target DNA complementary to crRNA.</text>
</comment>
<evidence type="ECO:0000256" key="2">
    <source>
        <dbReference type="ARBA" id="ARBA00005244"/>
    </source>
</evidence>
<name>A0ABV1HEJ3_9FIRM</name>
<comment type="subunit">
    <text evidence="12 13">Monomer. Binds crRNA and tracrRNA.</text>
</comment>
<dbReference type="Pfam" id="PF13395">
    <property type="entry name" value="HNH_4"/>
    <property type="match status" value="1"/>
</dbReference>
<evidence type="ECO:0000259" key="15">
    <source>
        <dbReference type="PROSITE" id="PS51749"/>
    </source>
</evidence>
<dbReference type="HAMAP" id="MF_01480">
    <property type="entry name" value="Cas9"/>
    <property type="match status" value="1"/>
</dbReference>
<comment type="similarity">
    <text evidence="2">Belongs to the CRISPR-associated protein Cas9 family. Subtype II-A subfamily.</text>
</comment>
<feature type="domain" description="HNH Cas9-type" evidence="15">
    <location>
        <begin position="559"/>
        <end position="711"/>
    </location>
</feature>
<evidence type="ECO:0000256" key="5">
    <source>
        <dbReference type="ARBA" id="ARBA00022759"/>
    </source>
</evidence>
<dbReference type="InterPro" id="IPR003615">
    <property type="entry name" value="HNH_nuc"/>
</dbReference>
<organism evidence="16 17">
    <name type="scientific">Maccoyibacter intestinihominis</name>
    <dbReference type="NCBI Taxonomy" id="3133499"/>
    <lineage>
        <taxon>Bacteria</taxon>
        <taxon>Bacillati</taxon>
        <taxon>Bacillota</taxon>
        <taxon>Clostridia</taxon>
        <taxon>Lachnospirales</taxon>
        <taxon>Lachnospiraceae</taxon>
        <taxon>Maccoyibacter</taxon>
    </lineage>
</organism>
<evidence type="ECO:0000256" key="12">
    <source>
        <dbReference type="ARBA" id="ARBA00046380"/>
    </source>
</evidence>
<feature type="active site" description="For RuvC-like nuclease domain" evidence="13">
    <location>
        <position position="20"/>
    </location>
</feature>
<keyword evidence="17" id="KW-1185">Reference proteome</keyword>
<feature type="binding site" evidence="13">
    <location>
        <position position="551"/>
    </location>
    <ligand>
        <name>Mg(2+)</name>
        <dbReference type="ChEBI" id="CHEBI:18420"/>
        <label>1</label>
    </ligand>
</feature>
<dbReference type="Proteomes" id="UP001454489">
    <property type="component" value="Unassembled WGS sequence"/>
</dbReference>
<evidence type="ECO:0000313" key="16">
    <source>
        <dbReference type="EMBL" id="MEQ2558138.1"/>
    </source>
</evidence>
<feature type="binding site" evidence="13">
    <location>
        <position position="20"/>
    </location>
    <ligand>
        <name>Mg(2+)</name>
        <dbReference type="ChEBI" id="CHEBI:18420"/>
        <label>2</label>
    </ligand>
</feature>
<dbReference type="InterPro" id="IPR040619">
    <property type="entry name" value="Cas9_alpha-helical_lobe"/>
</dbReference>
<evidence type="ECO:0000256" key="10">
    <source>
        <dbReference type="ARBA" id="ARBA00023125"/>
    </source>
</evidence>
<dbReference type="NCBIfam" id="TIGR01865">
    <property type="entry name" value="cas_Csn1"/>
    <property type="match status" value="1"/>
</dbReference>
<keyword evidence="7 13" id="KW-0460">Magnesium</keyword>
<proteinExistence type="inferred from homology"/>
<comment type="cofactor">
    <cofactor evidence="1 13">
        <name>Mg(2+)</name>
        <dbReference type="ChEBI" id="CHEBI:18420"/>
    </cofactor>
</comment>
<keyword evidence="9 13" id="KW-0051">Antiviral defense</keyword>
<dbReference type="EMBL" id="JBBMEX010000009">
    <property type="protein sequence ID" value="MEQ2558138.1"/>
    <property type="molecule type" value="Genomic_DNA"/>
</dbReference>
<protein>
    <recommendedName>
        <fullName evidence="13">CRISPR-associated endonuclease Cas9</fullName>
        <ecNumber evidence="13">3.1.-.-</ecNumber>
    </recommendedName>
</protein>
<keyword evidence="14" id="KW-0175">Coiled coil</keyword>
<dbReference type="Gene3D" id="3.30.420.10">
    <property type="entry name" value="Ribonuclease H-like superfamily/Ribonuclease H"/>
    <property type="match status" value="3"/>
</dbReference>
<dbReference type="Pfam" id="PF18470">
    <property type="entry name" value="Cas9_a"/>
    <property type="match status" value="1"/>
</dbReference>
<gene>
    <name evidence="13 16" type="primary">cas9</name>
    <name evidence="16" type="synonym">csn1</name>
    <name evidence="16" type="ORF">WMO43_09685</name>
</gene>
<keyword evidence="5 13" id="KW-0255">Endonuclease</keyword>
<reference evidence="16 17" key="1">
    <citation type="submission" date="2024-03" db="EMBL/GenBank/DDBJ databases">
        <title>Human intestinal bacterial collection.</title>
        <authorList>
            <person name="Pauvert C."/>
            <person name="Hitch T.C.A."/>
            <person name="Clavel T."/>
        </authorList>
    </citation>
    <scope>NUCLEOTIDE SEQUENCE [LARGE SCALE GENOMIC DNA]</scope>
    <source>
        <strain evidence="16 17">CLA-AA-H185</strain>
    </source>
</reference>
<dbReference type="InterPro" id="IPR028629">
    <property type="entry name" value="Cas9"/>
</dbReference>
<feature type="active site" description="Proton acceptor for HNH nuclease domain" evidence="13">
    <location>
        <position position="631"/>
    </location>
</feature>
<accession>A0ABV1HEJ3</accession>
<evidence type="ECO:0000313" key="17">
    <source>
        <dbReference type="Proteomes" id="UP001454489"/>
    </source>
</evidence>
<comment type="similarity">
    <text evidence="13">Belongs to the CRISPR-associated Cas9 family.</text>
</comment>
<feature type="binding site" evidence="13">
    <location>
        <position position="555"/>
    </location>
    <ligand>
        <name>Mg(2+)</name>
        <dbReference type="ChEBI" id="CHEBI:18420"/>
        <label>1</label>
    </ligand>
</feature>
<dbReference type="RefSeq" id="WP_353531025.1">
    <property type="nucleotide sequence ID" value="NZ_JBBMEX010000009.1"/>
</dbReference>
<keyword evidence="6 13" id="KW-0378">Hydrolase</keyword>
<evidence type="ECO:0000256" key="7">
    <source>
        <dbReference type="ARBA" id="ARBA00022842"/>
    </source>
</evidence>
<feature type="binding site" evidence="13">
    <location>
        <position position="20"/>
    </location>
    <ligand>
        <name>Mg(2+)</name>
        <dbReference type="ChEBI" id="CHEBI:18420"/>
        <label>1</label>
    </ligand>
</feature>
<evidence type="ECO:0000256" key="13">
    <source>
        <dbReference type="HAMAP-Rule" id="MF_01480"/>
    </source>
</evidence>
<keyword evidence="11" id="KW-0464">Manganese</keyword>
<evidence type="ECO:0000256" key="11">
    <source>
        <dbReference type="ARBA" id="ARBA00023211"/>
    </source>
</evidence>
<evidence type="ECO:0000256" key="14">
    <source>
        <dbReference type="SAM" id="Coils"/>
    </source>
</evidence>
<evidence type="ECO:0000256" key="1">
    <source>
        <dbReference type="ARBA" id="ARBA00001946"/>
    </source>
</evidence>
<sequence length="1161" mass="134839">MGEMSKTNMDRHRSYRIGLDIGIASVGWAVLENNSQDEPIRILDLGVRIFEAAEVPKTGAALAAERRDARTARRRIRRRRHRLERIKWLFEREGLIQIDSFMERYHSPNLPDVYELRYEGLERKLSNEEFAQVLLHIAKHRGFRSTRKAELKEGDNGKVLKATEENRERMEEHGYRTVGEMIYKDAYFHTECAWADNGYLLTPRNKADDYSHTMLRALLEEEVHILFDSQRKFGNEKATEKLEQEYLEIMLSQRSFDMGPGQQADGTPSPYAMEGFGNKVGYCTLERESGERRAAKATYTAELFVALQKITHMKLVHMDGTSRFFTEEERNILLEMLSSKKEIKYAAVRKKLNLPLEEKFNTLNYNMKRKGKDNEEEGMDEAAIIAATEKATFISMSNCYEYRKRIGDYLDTLPEEEQQDLLDEIGTILTCYKNDDSRMNRLTEAGLSKELADSLLELTPAKFQHLSIKAMKNIMPYMKEGMVYDKACEAAGYDFKNDNHGKKMKLLKGENITEIINEITNPVVKRSVSQTVKVINAIILKYGSPQAVSIELAREMSKNFEERKKAEKQIEENRKKNEMAKKEIQELGKLSPNGQDILKYRLWHDQQGICLYTGKKIPLEELFQPGYDIDHILPYSITFDDSYRNKVLVTSQANREKGNRTPYEYFGQDEVHWSAYEARVNHFIKDYKKRRNLLKQGFTKEDRREFKERNLNDTKYITRVIYNMIRQNLEMEPLNREDRKKQVFAVNGSITAYLRKRWGLMQKDRSTDTHHAMDAVVVACCTDGMIQKISRSTQYREVLYKGQSHPDYEIVDVETGEIISLEDLSREEWDERYGAQVPPPWEHFKEELEVRMGSDPKNDLDAHPDMYQLFRYPEDVYNNIRPIFVSRMPNHKVTGAAHADTIRSPRHYKDGGEIFADGGYVLSRTNIEDLKLDKDGEIKDYYNKDSDRLLYEALRARLAEYDGDGKKAFAEEFYKPKADGTQGPIVKKVKTYKKMSLGVEINKDEAGVGRGIAENANGGMIRVDVFRENGKYYFVPIYIADALKKRLPNKAAMQNKPYSEWKEMKDENFLFSLYSRDLIGFHHLKGKKVKCKDGTEVILTKELVYYIGANIHTASFACKAHNGKYEFDGLGIQSLKELKKYQVDVLGNVTEVRQEKRRGFQ</sequence>
<comment type="function">
    <text evidence="13">CRISPR (clustered regularly interspaced short palindromic repeat) is an adaptive immune system that provides protection against mobile genetic elements (viruses, transposable elements and conjugative plasmids). CRISPR clusters contain spacers, sequences complementary to antecedent mobile elements, and target invading nucleic acids. CRISPR clusters are transcribed and processed into CRISPR RNA (crRNA). In type II CRISPR systems correct processing of pre-crRNA requires a trans-encoded small RNA (tracrRNA), endogenous ribonuclease 3 (rnc) and this protein. The tracrRNA serves as a guide for ribonuclease 3-aided processing of pre-crRNA. Subsequently Cas9/crRNA/tracrRNA endonucleolytically cleaves linear or circular dsDNA target complementary to the spacer; Cas9 is inactive in the absence of the 2 guide RNAs (gRNA). Cas9 recognizes the protospacer adjacent motif (PAM) in the CRISPR repeat sequences to help distinguish self versus nonself, as targets within the bacterial CRISPR locus do not have PAMs. PAM recognition is also required for catalytic activity.</text>
</comment>
<evidence type="ECO:0000256" key="6">
    <source>
        <dbReference type="ARBA" id="ARBA00022801"/>
    </source>
</evidence>
<keyword evidence="8 13" id="KW-0694">RNA-binding</keyword>
<evidence type="ECO:0000256" key="3">
    <source>
        <dbReference type="ARBA" id="ARBA00022722"/>
    </source>
</evidence>